<proteinExistence type="predicted"/>
<evidence type="ECO:0000313" key="4">
    <source>
        <dbReference type="Proteomes" id="UP000502035"/>
    </source>
</evidence>
<keyword evidence="2" id="KW-1133">Transmembrane helix</keyword>
<keyword evidence="2" id="KW-0812">Transmembrane</keyword>
<evidence type="ECO:0000313" key="3">
    <source>
        <dbReference type="EMBL" id="QIK76918.1"/>
    </source>
</evidence>
<feature type="transmembrane region" description="Helical" evidence="2">
    <location>
        <begin position="96"/>
        <end position="114"/>
    </location>
</feature>
<reference evidence="3 4" key="1">
    <citation type="submission" date="2020-03" db="EMBL/GenBank/DDBJ databases">
        <title>Nocardioides sp. nov., isolated from fish.</title>
        <authorList>
            <person name="Hyun D.-W."/>
            <person name="Bae J.-W."/>
        </authorList>
    </citation>
    <scope>NUCLEOTIDE SEQUENCE [LARGE SCALE GENOMIC DNA]</scope>
    <source>
        <strain evidence="3 4">HDW12A</strain>
    </source>
</reference>
<feature type="region of interest" description="Disordered" evidence="1">
    <location>
        <begin position="1"/>
        <end position="66"/>
    </location>
</feature>
<name>A0A6G7YJK7_9ACTN</name>
<evidence type="ECO:0000256" key="2">
    <source>
        <dbReference type="SAM" id="Phobius"/>
    </source>
</evidence>
<dbReference type="Proteomes" id="UP000502035">
    <property type="component" value="Chromosome"/>
</dbReference>
<keyword evidence="4" id="KW-1185">Reference proteome</keyword>
<accession>A0A6G7YJK7</accession>
<dbReference type="KEGG" id="npi:G7071_17255"/>
<gene>
    <name evidence="3" type="ORF">G7071_17255</name>
</gene>
<evidence type="ECO:0000256" key="1">
    <source>
        <dbReference type="SAM" id="MobiDB-lite"/>
    </source>
</evidence>
<sequence length="194" mass="21837">MFARFKSPSAPPAPVVDKPGGKGRPTPTRKEAQAAARARAKAPRSRREQLAAQRAGKSESSKTVRAGMKAGDERYLLPRDKGPVRRFIRDFVDSRFSFVELMVPLLIVTLLLGYSGSPYLVGIGNSVLLGTVLLVAFDLFLMRFRLRRELARRFPDEPTKGTTYYAIMRALQMKFMRLPKAQVKIGQTLPEHYR</sequence>
<dbReference type="Pfam" id="PF11241">
    <property type="entry name" value="DUF3043"/>
    <property type="match status" value="1"/>
</dbReference>
<feature type="transmembrane region" description="Helical" evidence="2">
    <location>
        <begin position="120"/>
        <end position="142"/>
    </location>
</feature>
<organism evidence="3 4">
    <name type="scientific">Nocardioides piscis</name>
    <dbReference type="NCBI Taxonomy" id="2714938"/>
    <lineage>
        <taxon>Bacteria</taxon>
        <taxon>Bacillati</taxon>
        <taxon>Actinomycetota</taxon>
        <taxon>Actinomycetes</taxon>
        <taxon>Propionibacteriales</taxon>
        <taxon>Nocardioidaceae</taxon>
        <taxon>Nocardioides</taxon>
    </lineage>
</organism>
<protein>
    <submittedName>
        <fullName evidence="3">DUF3043 domain-containing protein</fullName>
    </submittedName>
</protein>
<keyword evidence="2" id="KW-0472">Membrane</keyword>
<dbReference type="RefSeq" id="WP_166320602.1">
    <property type="nucleotide sequence ID" value="NZ_CP049866.1"/>
</dbReference>
<dbReference type="EMBL" id="CP049866">
    <property type="protein sequence ID" value="QIK76918.1"/>
    <property type="molecule type" value="Genomic_DNA"/>
</dbReference>
<dbReference type="AlphaFoldDB" id="A0A6G7YJK7"/>
<dbReference type="InterPro" id="IPR021403">
    <property type="entry name" value="DUF3043"/>
</dbReference>